<dbReference type="Proteomes" id="UP001054837">
    <property type="component" value="Unassembled WGS sequence"/>
</dbReference>
<accession>A0AAV4QFH0</accession>
<gene>
    <name evidence="1" type="ORF">CDAR_76701</name>
</gene>
<proteinExistence type="predicted"/>
<protein>
    <submittedName>
        <fullName evidence="1">Uncharacterized protein</fullName>
    </submittedName>
</protein>
<reference evidence="1 2" key="1">
    <citation type="submission" date="2021-06" db="EMBL/GenBank/DDBJ databases">
        <title>Caerostris darwini draft genome.</title>
        <authorList>
            <person name="Kono N."/>
            <person name="Arakawa K."/>
        </authorList>
    </citation>
    <scope>NUCLEOTIDE SEQUENCE [LARGE SCALE GENOMIC DNA]</scope>
</reference>
<name>A0AAV4QFH0_9ARAC</name>
<evidence type="ECO:0000313" key="2">
    <source>
        <dbReference type="Proteomes" id="UP001054837"/>
    </source>
</evidence>
<evidence type="ECO:0000313" key="1">
    <source>
        <dbReference type="EMBL" id="GIY06836.1"/>
    </source>
</evidence>
<keyword evidence="2" id="KW-1185">Reference proteome</keyword>
<comment type="caution">
    <text evidence="1">The sequence shown here is derived from an EMBL/GenBank/DDBJ whole genome shotgun (WGS) entry which is preliminary data.</text>
</comment>
<organism evidence="1 2">
    <name type="scientific">Caerostris darwini</name>
    <dbReference type="NCBI Taxonomy" id="1538125"/>
    <lineage>
        <taxon>Eukaryota</taxon>
        <taxon>Metazoa</taxon>
        <taxon>Ecdysozoa</taxon>
        <taxon>Arthropoda</taxon>
        <taxon>Chelicerata</taxon>
        <taxon>Arachnida</taxon>
        <taxon>Araneae</taxon>
        <taxon>Araneomorphae</taxon>
        <taxon>Entelegynae</taxon>
        <taxon>Araneoidea</taxon>
        <taxon>Araneidae</taxon>
        <taxon>Caerostris</taxon>
    </lineage>
</organism>
<sequence length="123" mass="13424">MPRITPSPLQEKERKGELSKQDIHLYDRPFFFFTPRGCALSPSHVLAAGSISDCGRKLTGEKKKEGEKFQVSGLVCARGQREGGQAECSQLEINAQAACSADHAREHAIPFPVFCASCAPLYS</sequence>
<dbReference type="AlphaFoldDB" id="A0AAV4QFH0"/>
<dbReference type="EMBL" id="BPLQ01004264">
    <property type="protein sequence ID" value="GIY06836.1"/>
    <property type="molecule type" value="Genomic_DNA"/>
</dbReference>